<feature type="transmembrane region" description="Helical" evidence="6">
    <location>
        <begin position="7"/>
        <end position="23"/>
    </location>
</feature>
<evidence type="ECO:0000256" key="4">
    <source>
        <dbReference type="ARBA" id="ARBA00022679"/>
    </source>
</evidence>
<evidence type="ECO:0000256" key="3">
    <source>
        <dbReference type="ARBA" id="ARBA00022676"/>
    </source>
</evidence>
<keyword evidence="6" id="KW-0812">Transmembrane</keyword>
<keyword evidence="4 6" id="KW-0808">Transferase</keyword>
<dbReference type="Pfam" id="PF01697">
    <property type="entry name" value="Glyco_transf_92"/>
    <property type="match status" value="1"/>
</dbReference>
<sequence length="413" mass="46235">MRKYYQLVLFILSIVSLVCFLIYKHEYDRLRNVLEVLNVFGSTVTDGPQALASCSEICHNGSLEFIPDFWHKYSELEVYSAFKTANEKGWSINSLAIVTGNLSVLFKQISCALVSGDVSDDKFEGTIEWKRIETDNASMAYTVVCNVPEMIGNSHLLSLYNSKTPSEILNVPLHLGPAHLKEKATSLCILSNDPYWHVGDLSDFIQYYTLLGVDSFYLYHRGIGDQVISALKELARTSSNVTVHLTTWNLPSQSTSVPFLDFALISHDCAWRHGAKRGPAVTVQFGHFLSLPKGLGIKDFLAETQSHSTETSFEVRIPLQTICANSSEIEASPIRRARMINPKKQETRSGLLRWTEAPNHPGNPETATFGSQAVKLLTLEPCRTTNSREKGDEQAVRNFQAVARNIPRLRNYG</sequence>
<keyword evidence="6" id="KW-1133">Transmembrane helix</keyword>
<reference evidence="7" key="1">
    <citation type="submission" date="2015-10" db="EMBL/GenBank/DDBJ databases">
        <title>EvidentialGene: Evidence-directed Construction of Complete mRNA Transcriptomes without Genomes.</title>
        <authorList>
            <person name="Gilbert D.G."/>
        </authorList>
    </citation>
    <scope>NUCLEOTIDE SEQUENCE</scope>
</reference>
<proteinExistence type="inferred from homology"/>
<keyword evidence="5 6" id="KW-0472">Membrane</keyword>
<evidence type="ECO:0000256" key="6">
    <source>
        <dbReference type="RuleBase" id="RU366017"/>
    </source>
</evidence>
<keyword evidence="3 6" id="KW-0328">Glycosyltransferase</keyword>
<dbReference type="GO" id="GO:0016757">
    <property type="term" value="F:glycosyltransferase activity"/>
    <property type="evidence" value="ECO:0007669"/>
    <property type="project" value="UniProtKB-UniRule"/>
</dbReference>
<dbReference type="EMBL" id="GDIQ01022419">
    <property type="protein sequence ID" value="JAN72318.1"/>
    <property type="molecule type" value="Transcribed_RNA"/>
</dbReference>
<evidence type="ECO:0000256" key="1">
    <source>
        <dbReference type="ARBA" id="ARBA00004370"/>
    </source>
</evidence>
<dbReference type="AlphaFoldDB" id="A0A0N8CYU9"/>
<dbReference type="EC" id="2.4.1.-" evidence="6"/>
<organism evidence="7">
    <name type="scientific">Daphnia magna</name>
    <dbReference type="NCBI Taxonomy" id="35525"/>
    <lineage>
        <taxon>Eukaryota</taxon>
        <taxon>Metazoa</taxon>
        <taxon>Ecdysozoa</taxon>
        <taxon>Arthropoda</taxon>
        <taxon>Crustacea</taxon>
        <taxon>Branchiopoda</taxon>
        <taxon>Diplostraca</taxon>
        <taxon>Cladocera</taxon>
        <taxon>Anomopoda</taxon>
        <taxon>Daphniidae</taxon>
        <taxon>Daphnia</taxon>
    </lineage>
</organism>
<accession>A0A0N8CYU9</accession>
<dbReference type="InterPro" id="IPR008166">
    <property type="entry name" value="Glyco_transf_92"/>
</dbReference>
<evidence type="ECO:0000313" key="7">
    <source>
        <dbReference type="EMBL" id="JAN52215.1"/>
    </source>
</evidence>
<dbReference type="OrthoDB" id="6433308at2759"/>
<evidence type="ECO:0000256" key="5">
    <source>
        <dbReference type="ARBA" id="ARBA00023136"/>
    </source>
</evidence>
<dbReference type="GO" id="GO:0016020">
    <property type="term" value="C:membrane"/>
    <property type="evidence" value="ECO:0007669"/>
    <property type="project" value="UniProtKB-SubCell"/>
</dbReference>
<name>A0A0N8CYU9_9CRUS</name>
<comment type="subcellular location">
    <subcellularLocation>
        <location evidence="1">Membrane</location>
    </subcellularLocation>
</comment>
<evidence type="ECO:0000256" key="2">
    <source>
        <dbReference type="ARBA" id="ARBA00007647"/>
    </source>
</evidence>
<comment type="similarity">
    <text evidence="2 6">Belongs to the glycosyltransferase 92 family.</text>
</comment>
<dbReference type="EMBL" id="GDIQ01042522">
    <property type="protein sequence ID" value="JAN52215.1"/>
    <property type="molecule type" value="Transcribed_RNA"/>
</dbReference>
<protein>
    <recommendedName>
        <fullName evidence="6">Glycosyltransferase family 92 protein</fullName>
        <ecNumber evidence="6">2.4.1.-</ecNumber>
    </recommendedName>
</protein>